<gene>
    <name evidence="1" type="ORF">H2198_000158</name>
</gene>
<comment type="caution">
    <text evidence="1">The sequence shown here is derived from an EMBL/GenBank/DDBJ whole genome shotgun (WGS) entry which is preliminary data.</text>
</comment>
<evidence type="ECO:0000313" key="1">
    <source>
        <dbReference type="EMBL" id="KAJ9664507.1"/>
    </source>
</evidence>
<name>A0ACC3AKH0_9EURO</name>
<keyword evidence="2" id="KW-1185">Reference proteome</keyword>
<proteinExistence type="predicted"/>
<organism evidence="1 2">
    <name type="scientific">Neophaeococcomyces mojaviensis</name>
    <dbReference type="NCBI Taxonomy" id="3383035"/>
    <lineage>
        <taxon>Eukaryota</taxon>
        <taxon>Fungi</taxon>
        <taxon>Dikarya</taxon>
        <taxon>Ascomycota</taxon>
        <taxon>Pezizomycotina</taxon>
        <taxon>Eurotiomycetes</taxon>
        <taxon>Chaetothyriomycetidae</taxon>
        <taxon>Chaetothyriales</taxon>
        <taxon>Chaetothyriales incertae sedis</taxon>
        <taxon>Neophaeococcomyces</taxon>
    </lineage>
</organism>
<dbReference type="EMBL" id="JAPDRQ010000002">
    <property type="protein sequence ID" value="KAJ9664507.1"/>
    <property type="molecule type" value="Genomic_DNA"/>
</dbReference>
<dbReference type="Proteomes" id="UP001172386">
    <property type="component" value="Unassembled WGS sequence"/>
</dbReference>
<protein>
    <submittedName>
        <fullName evidence="1">Uncharacterized protein</fullName>
    </submittedName>
</protein>
<sequence length="88" mass="9549">MSSPQTAGTTTKSKTPTSANPLRPPRSQAEPLPSRANPPVAGHRIQLTLLTTFVTPVKSTGQQLTHFTSSPLPIVDKPDRTEHVKWEP</sequence>
<accession>A0ACC3AKH0</accession>
<reference evidence="1" key="1">
    <citation type="submission" date="2022-10" db="EMBL/GenBank/DDBJ databases">
        <title>Culturing micro-colonial fungi from biological soil crusts in the Mojave desert and describing Neophaeococcomyces mojavensis, and introducing the new genera and species Taxawa tesnikishii.</title>
        <authorList>
            <person name="Kurbessoian T."/>
            <person name="Stajich J.E."/>
        </authorList>
    </citation>
    <scope>NUCLEOTIDE SEQUENCE</scope>
    <source>
        <strain evidence="1">JES_112</strain>
    </source>
</reference>
<evidence type="ECO:0000313" key="2">
    <source>
        <dbReference type="Proteomes" id="UP001172386"/>
    </source>
</evidence>